<accession>A0A1Y4IJJ9</accession>
<dbReference type="AlphaFoldDB" id="A0A1Y4IJJ9"/>
<dbReference type="Pfam" id="PF00535">
    <property type="entry name" value="Glycos_transf_2"/>
    <property type="match status" value="1"/>
</dbReference>
<reference evidence="7" key="1">
    <citation type="submission" date="2017-04" db="EMBL/GenBank/DDBJ databases">
        <title>Function of individual gut microbiota members based on whole genome sequencing of pure cultures obtained from chicken caecum.</title>
        <authorList>
            <person name="Medvecky M."/>
            <person name="Cejkova D."/>
            <person name="Polansky O."/>
            <person name="Karasova D."/>
            <person name="Kubasova T."/>
            <person name="Cizek A."/>
            <person name="Rychlik I."/>
        </authorList>
    </citation>
    <scope>NUCLEOTIDE SEQUENCE [LARGE SCALE GENOMIC DNA]</scope>
    <source>
        <strain evidence="7">An199</strain>
    </source>
</reference>
<evidence type="ECO:0000256" key="3">
    <source>
        <dbReference type="ARBA" id="ARBA00022679"/>
    </source>
</evidence>
<reference evidence="6" key="3">
    <citation type="submission" date="2023-03" db="EMBL/GenBank/DDBJ databases">
        <title>Parabacteroides distasonis, a bacteria resistant against UC.</title>
        <authorList>
            <person name="Dai W."/>
        </authorList>
    </citation>
    <scope>NUCLEOTIDE SEQUENCE</scope>
    <source>
        <strain evidence="6">F1-28</strain>
    </source>
</reference>
<evidence type="ECO:0000313" key="7">
    <source>
        <dbReference type="Proteomes" id="UP000195950"/>
    </source>
</evidence>
<dbReference type="InterPro" id="IPR029044">
    <property type="entry name" value="Nucleotide-diphossugar_trans"/>
</dbReference>
<dbReference type="EC" id="2.4.-.-" evidence="6"/>
<keyword evidence="2 6" id="KW-0328">Glycosyltransferase</keyword>
<dbReference type="EMBL" id="NFJX01000007">
    <property type="protein sequence ID" value="OUP19140.1"/>
    <property type="molecule type" value="Genomic_DNA"/>
</dbReference>
<protein>
    <submittedName>
        <fullName evidence="6">Glycosyltransferase</fullName>
        <ecNumber evidence="6">2.4.-.-</ecNumber>
    </submittedName>
</protein>
<proteinExistence type="inferred from homology"/>
<dbReference type="Gene3D" id="3.90.550.10">
    <property type="entry name" value="Spore Coat Polysaccharide Biosynthesis Protein SpsA, Chain A"/>
    <property type="match status" value="1"/>
</dbReference>
<dbReference type="EMBL" id="CP120353">
    <property type="protein sequence ID" value="WET64697.1"/>
    <property type="molecule type" value="Genomic_DNA"/>
</dbReference>
<dbReference type="InterPro" id="IPR001173">
    <property type="entry name" value="Glyco_trans_2-like"/>
</dbReference>
<dbReference type="RefSeq" id="WP_008774041.1">
    <property type="nucleotide sequence ID" value="NZ_CAJSZN010000004.1"/>
</dbReference>
<evidence type="ECO:0000259" key="4">
    <source>
        <dbReference type="Pfam" id="PF00535"/>
    </source>
</evidence>
<dbReference type="Proteomes" id="UP000195950">
    <property type="component" value="Unassembled WGS sequence"/>
</dbReference>
<gene>
    <name evidence="5" type="ORF">B5F32_09425</name>
    <name evidence="6" type="ORF">P2T59_01595</name>
</gene>
<dbReference type="PANTHER" id="PTHR43179:SF12">
    <property type="entry name" value="GALACTOFURANOSYLTRANSFERASE GLFT2"/>
    <property type="match status" value="1"/>
</dbReference>
<dbReference type="GeneID" id="93524468"/>
<reference evidence="5" key="2">
    <citation type="journal article" date="2018" name="BMC Genomics">
        <title>Whole genome sequencing and function prediction of 133 gut anaerobes isolated from chicken caecum in pure cultures.</title>
        <authorList>
            <person name="Medvecky M."/>
            <person name="Cejkova D."/>
            <person name="Polansky O."/>
            <person name="Karasova D."/>
            <person name="Kubasova T."/>
            <person name="Cizek A."/>
            <person name="Rychlik I."/>
        </authorList>
    </citation>
    <scope>NUCLEOTIDE SEQUENCE</scope>
    <source>
        <strain evidence="5">An199</strain>
    </source>
</reference>
<evidence type="ECO:0000256" key="2">
    <source>
        <dbReference type="ARBA" id="ARBA00022676"/>
    </source>
</evidence>
<feature type="domain" description="Glycosyltransferase 2-like" evidence="4">
    <location>
        <begin position="8"/>
        <end position="51"/>
    </location>
</feature>
<organism evidence="5 7">
    <name type="scientific">Parabacteroides distasonis</name>
    <dbReference type="NCBI Taxonomy" id="823"/>
    <lineage>
        <taxon>Bacteria</taxon>
        <taxon>Pseudomonadati</taxon>
        <taxon>Bacteroidota</taxon>
        <taxon>Bacteroidia</taxon>
        <taxon>Bacteroidales</taxon>
        <taxon>Tannerellaceae</taxon>
        <taxon>Parabacteroides</taxon>
    </lineage>
</organism>
<keyword evidence="3 6" id="KW-0808">Transferase</keyword>
<dbReference type="Proteomes" id="UP001221009">
    <property type="component" value="Chromosome"/>
</dbReference>
<sequence length="315" mass="36837">MKQTIGACVVTYNRKDLLIRCLNAILRQEYLPDGIVIVDNVSTDSTFEEITTRMFPGLIFRYENESGFVYEGDIIVANRSMSVVYIQKKVNDGGSGGFYAAMKEAFNRGYDWLWLMDDDGLPDRKELKELYNKSVEYHLQYANALVLDIKDPTHFSFGLSKGRLVYTVEDAKKKPVIEDVANPFNGTFVSREVIEKIGFIKKEMFIWGDEIEYFLRTKKNRFKIATVPSAVHLHPKSVNKNNYISFYNWKVPDVFGTRFICVHRNKGYIYSRYYGICGIIKYLIANTAIYVCNFQFKKWLLFIKYYFEGVFNYYK</sequence>
<name>A0A1Y4IJJ9_PARDI</name>
<comment type="similarity">
    <text evidence="1">Belongs to the glycosyltransferase 2 family.</text>
</comment>
<dbReference type="PANTHER" id="PTHR43179">
    <property type="entry name" value="RHAMNOSYLTRANSFERASE WBBL"/>
    <property type="match status" value="1"/>
</dbReference>
<evidence type="ECO:0000313" key="5">
    <source>
        <dbReference type="EMBL" id="OUP19140.1"/>
    </source>
</evidence>
<evidence type="ECO:0000256" key="1">
    <source>
        <dbReference type="ARBA" id="ARBA00006739"/>
    </source>
</evidence>
<dbReference type="GO" id="GO:0016757">
    <property type="term" value="F:glycosyltransferase activity"/>
    <property type="evidence" value="ECO:0007669"/>
    <property type="project" value="UniProtKB-KW"/>
</dbReference>
<evidence type="ECO:0000313" key="6">
    <source>
        <dbReference type="EMBL" id="WET64697.1"/>
    </source>
</evidence>
<dbReference type="SUPFAM" id="SSF53448">
    <property type="entry name" value="Nucleotide-diphospho-sugar transferases"/>
    <property type="match status" value="1"/>
</dbReference>